<dbReference type="EMBL" id="WSEK01000004">
    <property type="protein sequence ID" value="MVQ48389.1"/>
    <property type="molecule type" value="Genomic_DNA"/>
</dbReference>
<protein>
    <submittedName>
        <fullName evidence="3">GNAT family N-acetyltransferase</fullName>
    </submittedName>
</protein>
<evidence type="ECO:0000313" key="3">
    <source>
        <dbReference type="EMBL" id="MVQ48389.1"/>
    </source>
</evidence>
<dbReference type="Pfam" id="PF13527">
    <property type="entry name" value="Acetyltransf_9"/>
    <property type="match status" value="1"/>
</dbReference>
<keyword evidence="3" id="KW-0808">Transferase</keyword>
<gene>
    <name evidence="3" type="ORF">GON03_04300</name>
</gene>
<name>A0A6L6XMD8_9ACTN</name>
<sequence>MDLCVERHRHAGRLAAGALDRRRPSGRRHAGRPAGRGGAAARSRRPGRGGLALAGPETARVVISLVHTAHLGPHGLADVRDLCGLAFDDYDDATFQHALGGTHALVRHDNVLVAHGAVVLRRLCIGGRWLRCGWIESVATHPGHRGRGYAHTVMAALETLAPGYEVMGLCASDVGRSLYSSRGWILWRGPASVLSPDGVRPTPDEDSIYVQTRRPVDFDGPIVCDWREGEVW</sequence>
<dbReference type="InterPro" id="IPR016181">
    <property type="entry name" value="Acyl_CoA_acyltransferase"/>
</dbReference>
<dbReference type="AlphaFoldDB" id="A0A6L6XMD8"/>
<evidence type="ECO:0000313" key="4">
    <source>
        <dbReference type="Proteomes" id="UP000473525"/>
    </source>
</evidence>
<accession>A0A6L6XMD8</accession>
<feature type="region of interest" description="Disordered" evidence="1">
    <location>
        <begin position="15"/>
        <end position="51"/>
    </location>
</feature>
<comment type="caution">
    <text evidence="3">The sequence shown here is derived from an EMBL/GenBank/DDBJ whole genome shotgun (WGS) entry which is preliminary data.</text>
</comment>
<dbReference type="Gene3D" id="3.40.630.30">
    <property type="match status" value="1"/>
</dbReference>
<dbReference type="GO" id="GO:0016747">
    <property type="term" value="F:acyltransferase activity, transferring groups other than amino-acyl groups"/>
    <property type="evidence" value="ECO:0007669"/>
    <property type="project" value="InterPro"/>
</dbReference>
<dbReference type="SUPFAM" id="SSF55729">
    <property type="entry name" value="Acyl-CoA N-acyltransferases (Nat)"/>
    <property type="match status" value="1"/>
</dbReference>
<feature type="domain" description="N-acetyltransferase" evidence="2">
    <location>
        <begin position="66"/>
        <end position="215"/>
    </location>
</feature>
<dbReference type="Proteomes" id="UP000473525">
    <property type="component" value="Unassembled WGS sequence"/>
</dbReference>
<proteinExistence type="predicted"/>
<dbReference type="InterPro" id="IPR000182">
    <property type="entry name" value="GNAT_dom"/>
</dbReference>
<dbReference type="PROSITE" id="PS51186">
    <property type="entry name" value="GNAT"/>
    <property type="match status" value="1"/>
</dbReference>
<organism evidence="3 4">
    <name type="scientific">Nocardioides agri</name>
    <dbReference type="NCBI Taxonomy" id="2682843"/>
    <lineage>
        <taxon>Bacteria</taxon>
        <taxon>Bacillati</taxon>
        <taxon>Actinomycetota</taxon>
        <taxon>Actinomycetes</taxon>
        <taxon>Propionibacteriales</taxon>
        <taxon>Nocardioidaceae</taxon>
        <taxon>Nocardioides</taxon>
    </lineage>
</organism>
<reference evidence="3 4" key="1">
    <citation type="submission" date="2019-12" db="EMBL/GenBank/DDBJ databases">
        <authorList>
            <person name="Huq M.A."/>
        </authorList>
    </citation>
    <scope>NUCLEOTIDE SEQUENCE [LARGE SCALE GENOMIC DNA]</scope>
    <source>
        <strain evidence="3 4">MAH-18</strain>
    </source>
</reference>
<dbReference type="CDD" id="cd04301">
    <property type="entry name" value="NAT_SF"/>
    <property type="match status" value="1"/>
</dbReference>
<evidence type="ECO:0000259" key="2">
    <source>
        <dbReference type="PROSITE" id="PS51186"/>
    </source>
</evidence>
<evidence type="ECO:0000256" key="1">
    <source>
        <dbReference type="SAM" id="MobiDB-lite"/>
    </source>
</evidence>
<keyword evidence="4" id="KW-1185">Reference proteome</keyword>